<gene>
    <name evidence="3" type="ORF">WMO75_05465</name>
</gene>
<dbReference type="EMBL" id="JBBMEI010000012">
    <property type="protein sequence ID" value="MEQ2357796.1"/>
    <property type="molecule type" value="Genomic_DNA"/>
</dbReference>
<feature type="region of interest" description="Disordered" evidence="1">
    <location>
        <begin position="226"/>
        <end position="269"/>
    </location>
</feature>
<dbReference type="Proteomes" id="UP001446032">
    <property type="component" value="Unassembled WGS sequence"/>
</dbReference>
<name>A0ABV1AK83_9FIRM</name>
<dbReference type="Pfam" id="PF03432">
    <property type="entry name" value="Relaxase"/>
    <property type="match status" value="1"/>
</dbReference>
<protein>
    <submittedName>
        <fullName evidence="3">Relaxase/mobilization nuclease domain-containing protein</fullName>
    </submittedName>
</protein>
<feature type="non-terminal residue" evidence="3">
    <location>
        <position position="269"/>
    </location>
</feature>
<comment type="caution">
    <text evidence="3">The sequence shown here is derived from an EMBL/GenBank/DDBJ whole genome shotgun (WGS) entry which is preliminary data.</text>
</comment>
<proteinExistence type="predicted"/>
<reference evidence="3 4" key="1">
    <citation type="submission" date="2024-03" db="EMBL/GenBank/DDBJ databases">
        <title>Human intestinal bacterial collection.</title>
        <authorList>
            <person name="Pauvert C."/>
            <person name="Hitch T.C.A."/>
            <person name="Clavel T."/>
        </authorList>
    </citation>
    <scope>NUCLEOTIDE SEQUENCE [LARGE SCALE GENOMIC DNA]</scope>
    <source>
        <strain evidence="3 4">CLA-AA-H95</strain>
    </source>
</reference>
<dbReference type="RefSeq" id="WP_349077723.1">
    <property type="nucleotide sequence ID" value="NZ_JBBMEI010000012.1"/>
</dbReference>
<keyword evidence="4" id="KW-1185">Reference proteome</keyword>
<evidence type="ECO:0000313" key="4">
    <source>
        <dbReference type="Proteomes" id="UP001446032"/>
    </source>
</evidence>
<dbReference type="InterPro" id="IPR005094">
    <property type="entry name" value="Endonuclease_MobA/VirD2"/>
</dbReference>
<evidence type="ECO:0000256" key="1">
    <source>
        <dbReference type="SAM" id="MobiDB-lite"/>
    </source>
</evidence>
<accession>A0ABV1AK83</accession>
<feature type="domain" description="MobA/VirD2-like nuclease" evidence="2">
    <location>
        <begin position="19"/>
        <end position="151"/>
    </location>
</feature>
<sequence>MAVTKIHGIKTTVDKAIEYICNPDKTDQNLYISSFACSPETAVLDFKYTLDHTHDCRDPHNTNKAFHLIQAFSPGEVSYEEAHQIGKELADRLLEGKYSYVLTTHTDKGHVHNHLIFCSADNITFSHYHDCKKNYWKIRNLSDTLCQEHNLSTIMPDGKKGMKYNEWAANKSESSKKAQLRKDISQTIRIVSTYSEFLTFMEAKGYEIKNAEFGKNSRKYITFRSPDMSRPVRGSAKSLGKNFRSSRRRLLPPTSHTTGHAVPHPAVQL</sequence>
<evidence type="ECO:0000313" key="3">
    <source>
        <dbReference type="EMBL" id="MEQ2357796.1"/>
    </source>
</evidence>
<evidence type="ECO:0000259" key="2">
    <source>
        <dbReference type="Pfam" id="PF03432"/>
    </source>
</evidence>
<organism evidence="3 4">
    <name type="scientific">Blautia intestinihominis</name>
    <dbReference type="NCBI Taxonomy" id="3133152"/>
    <lineage>
        <taxon>Bacteria</taxon>
        <taxon>Bacillati</taxon>
        <taxon>Bacillota</taxon>
        <taxon>Clostridia</taxon>
        <taxon>Lachnospirales</taxon>
        <taxon>Lachnospiraceae</taxon>
        <taxon>Blautia</taxon>
    </lineage>
</organism>